<name>A0A554VLW8_9FLAO</name>
<accession>A0A554VLW8</accession>
<dbReference type="EMBL" id="VLNR01000016">
    <property type="protein sequence ID" value="TSE09178.1"/>
    <property type="molecule type" value="Genomic_DNA"/>
</dbReference>
<proteinExistence type="predicted"/>
<evidence type="ECO:0000313" key="2">
    <source>
        <dbReference type="EMBL" id="TSE09178.1"/>
    </source>
</evidence>
<sequence length="102" mass="11567">MSKGSNFKVMGKKEQWVDEVLRSFDNAKRAIPKDGLFNEIIAKIPNNKESKIIPLVHLTWIAAASIIIVIVNVYALKLQNDNIKNVLESHNNEISLLSDYTF</sequence>
<comment type="caution">
    <text evidence="2">The sequence shown here is derived from an EMBL/GenBank/DDBJ whole genome shotgun (WGS) entry which is preliminary data.</text>
</comment>
<protein>
    <submittedName>
        <fullName evidence="2">Uncharacterized protein</fullName>
    </submittedName>
</protein>
<dbReference type="RefSeq" id="WP_143916351.1">
    <property type="nucleotide sequence ID" value="NZ_CANMIK010000016.1"/>
</dbReference>
<feature type="transmembrane region" description="Helical" evidence="1">
    <location>
        <begin position="52"/>
        <end position="75"/>
    </location>
</feature>
<gene>
    <name evidence="2" type="ORF">FOF46_09940</name>
</gene>
<keyword evidence="3" id="KW-1185">Reference proteome</keyword>
<keyword evidence="1" id="KW-1133">Transmembrane helix</keyword>
<evidence type="ECO:0000313" key="3">
    <source>
        <dbReference type="Proteomes" id="UP000318833"/>
    </source>
</evidence>
<keyword evidence="1" id="KW-0812">Transmembrane</keyword>
<dbReference type="AlphaFoldDB" id="A0A554VLW8"/>
<reference evidence="2 3" key="1">
    <citation type="submission" date="2019-07" db="EMBL/GenBank/DDBJ databases">
        <title>The draft genome sequence of Aquimarina algiphila M91.</title>
        <authorList>
            <person name="Meng X."/>
        </authorList>
    </citation>
    <scope>NUCLEOTIDE SEQUENCE [LARGE SCALE GENOMIC DNA]</scope>
    <source>
        <strain evidence="2 3">M91</strain>
    </source>
</reference>
<organism evidence="2 3">
    <name type="scientific">Aquimarina algiphila</name>
    <dbReference type="NCBI Taxonomy" id="2047982"/>
    <lineage>
        <taxon>Bacteria</taxon>
        <taxon>Pseudomonadati</taxon>
        <taxon>Bacteroidota</taxon>
        <taxon>Flavobacteriia</taxon>
        <taxon>Flavobacteriales</taxon>
        <taxon>Flavobacteriaceae</taxon>
        <taxon>Aquimarina</taxon>
    </lineage>
</organism>
<dbReference type="Proteomes" id="UP000318833">
    <property type="component" value="Unassembled WGS sequence"/>
</dbReference>
<dbReference type="OrthoDB" id="964016at2"/>
<evidence type="ECO:0000256" key="1">
    <source>
        <dbReference type="SAM" id="Phobius"/>
    </source>
</evidence>
<keyword evidence="1" id="KW-0472">Membrane</keyword>